<dbReference type="InterPro" id="IPR009057">
    <property type="entry name" value="Homeodomain-like_sf"/>
</dbReference>
<gene>
    <name evidence="1" type="ORF">I7X13_17375</name>
</gene>
<keyword evidence="2" id="KW-1185">Reference proteome</keyword>
<name>A0ABS0QAZ5_9BACT</name>
<reference evidence="1 2" key="1">
    <citation type="submission" date="2020-12" db="EMBL/GenBank/DDBJ databases">
        <title>Hymenobacter sp.</title>
        <authorList>
            <person name="Kim M.K."/>
        </authorList>
    </citation>
    <scope>NUCLEOTIDE SEQUENCE [LARGE SCALE GENOMIC DNA]</scope>
    <source>
        <strain evidence="1 2">BT442</strain>
    </source>
</reference>
<dbReference type="RefSeq" id="WP_198076447.1">
    <property type="nucleotide sequence ID" value="NZ_JAEDAE010000009.1"/>
</dbReference>
<proteinExistence type="predicted"/>
<evidence type="ECO:0000313" key="1">
    <source>
        <dbReference type="EMBL" id="MBH8559835.1"/>
    </source>
</evidence>
<dbReference type="EMBL" id="JAEDAE010000009">
    <property type="protein sequence ID" value="MBH8559835.1"/>
    <property type="molecule type" value="Genomic_DNA"/>
</dbReference>
<evidence type="ECO:0000313" key="2">
    <source>
        <dbReference type="Proteomes" id="UP000625631"/>
    </source>
</evidence>
<dbReference type="SUPFAM" id="SSF46689">
    <property type="entry name" value="Homeodomain-like"/>
    <property type="match status" value="1"/>
</dbReference>
<protein>
    <submittedName>
        <fullName evidence="1">TetR/AcrR family transcriptional regulator</fullName>
    </submittedName>
</protein>
<dbReference type="Gene3D" id="1.10.357.10">
    <property type="entry name" value="Tetracycline Repressor, domain 2"/>
    <property type="match status" value="1"/>
</dbReference>
<sequence length="215" mass="23966">MSMPSNALAEPPVGLDRSHAVAMAQTLYFQAGIAAVSMADVAARLDQPESAVLAEFPAGKEALVQAVLKSYGEQMRAELAQLRRQCSTAVEELLAVRVLVNQKMAQGNTAFFRDAEALYPAVWQQWQVQRNAHMFAYVRANLCQGIAQQLYQEDLDVDFLARLWQQQMRNLRSADAEFLSPVQMHHTLVAHFLAGIVTPAGAYVTRRLQEAEPFY</sequence>
<comment type="caution">
    <text evidence="1">The sequence shown here is derived from an EMBL/GenBank/DDBJ whole genome shotgun (WGS) entry which is preliminary data.</text>
</comment>
<organism evidence="1 2">
    <name type="scientific">Hymenobacter negativus</name>
    <dbReference type="NCBI Taxonomy" id="2795026"/>
    <lineage>
        <taxon>Bacteria</taxon>
        <taxon>Pseudomonadati</taxon>
        <taxon>Bacteroidota</taxon>
        <taxon>Cytophagia</taxon>
        <taxon>Cytophagales</taxon>
        <taxon>Hymenobacteraceae</taxon>
        <taxon>Hymenobacter</taxon>
    </lineage>
</organism>
<dbReference type="Proteomes" id="UP000625631">
    <property type="component" value="Unassembled WGS sequence"/>
</dbReference>
<accession>A0ABS0QAZ5</accession>